<comment type="similarity">
    <text evidence="3">Belongs to the P-Pant transferase superfamily. EntD family.</text>
</comment>
<dbReference type="PANTHER" id="PTHR38096">
    <property type="entry name" value="ENTEROBACTIN SYNTHASE COMPONENT D"/>
    <property type="match status" value="1"/>
</dbReference>
<dbReference type="InterPro" id="IPR003542">
    <property type="entry name" value="Enbac_synth_compD-like"/>
</dbReference>
<dbReference type="GO" id="GO:0009366">
    <property type="term" value="C:enterobactin synthetase complex"/>
    <property type="evidence" value="ECO:0007669"/>
    <property type="project" value="InterPro"/>
</dbReference>
<evidence type="ECO:0000256" key="12">
    <source>
        <dbReference type="PIRSR" id="PIRSR603542-1"/>
    </source>
</evidence>
<evidence type="ECO:0000256" key="13">
    <source>
        <dbReference type="PIRSR" id="PIRSR603542-2"/>
    </source>
</evidence>
<dbReference type="GO" id="GO:0000287">
    <property type="term" value="F:magnesium ion binding"/>
    <property type="evidence" value="ECO:0007669"/>
    <property type="project" value="InterPro"/>
</dbReference>
<comment type="subunit">
    <text evidence="4">EntB, EntD, EntE, and EntF form a multienzyme complex called enterobactin synthase.</text>
</comment>
<sequence length="242" mass="26636">MSHPVSCILSLEQGLPFGSADLLTLPARAWCCRFDIAFYQDEDFAAQGVRLPLSIAGAAVKRRGEYLAGRIVAGRVLADLGYPRFDLLPGEDRAPAWPDTVQGALTHHATLAICIGWRRPARPVSGLGIDIETLINGPRTLELWPGIISVWEREYFATLDLPFAVSLTLAFSAKESLFKALYPLVNRYFDFLDARVVRLADNRITLELLVELTPALPVGRLFECGYAATEHDVLTVLAIGND</sequence>
<dbReference type="Proteomes" id="UP000461443">
    <property type="component" value="Unassembled WGS sequence"/>
</dbReference>
<dbReference type="Pfam" id="PF17837">
    <property type="entry name" value="4PPT_N"/>
    <property type="match status" value="1"/>
</dbReference>
<comment type="catalytic activity">
    <reaction evidence="11">
        <text>apo-[peptidyl-carrier protein] + CoA = holo-[peptidyl-carrier protein] + adenosine 3',5'-bisphosphate + H(+)</text>
        <dbReference type="Rhea" id="RHEA:46228"/>
        <dbReference type="Rhea" id="RHEA-COMP:11479"/>
        <dbReference type="Rhea" id="RHEA-COMP:11480"/>
        <dbReference type="ChEBI" id="CHEBI:15378"/>
        <dbReference type="ChEBI" id="CHEBI:29999"/>
        <dbReference type="ChEBI" id="CHEBI:57287"/>
        <dbReference type="ChEBI" id="CHEBI:58343"/>
        <dbReference type="ChEBI" id="CHEBI:64479"/>
    </reaction>
</comment>
<name>A0A845SQ27_9GAMM</name>
<feature type="binding site" evidence="12">
    <location>
        <position position="175"/>
    </location>
    <ligand>
        <name>CoA</name>
        <dbReference type="ChEBI" id="CHEBI:57287"/>
    </ligand>
</feature>
<evidence type="ECO:0000256" key="7">
    <source>
        <dbReference type="ARBA" id="ARBA00023191"/>
    </source>
</evidence>
<dbReference type="RefSeq" id="WP_162368165.1">
    <property type="nucleotide sequence ID" value="NZ_WUBS01000018.1"/>
</dbReference>
<comment type="catalytic activity">
    <reaction evidence="10">
        <text>apo-[aryl-carrier protein] + CoA = holo-[aryl-carrier protein] + adenosine 3',5'-bisphosphate + H(+)</text>
        <dbReference type="Rhea" id="RHEA:48404"/>
        <dbReference type="Rhea" id="RHEA-COMP:15903"/>
        <dbReference type="Rhea" id="RHEA-COMP:17557"/>
        <dbReference type="ChEBI" id="CHEBI:15378"/>
        <dbReference type="ChEBI" id="CHEBI:29999"/>
        <dbReference type="ChEBI" id="CHEBI:57287"/>
        <dbReference type="ChEBI" id="CHEBI:58343"/>
        <dbReference type="ChEBI" id="CHEBI:64479"/>
    </reaction>
</comment>
<dbReference type="InterPro" id="IPR037143">
    <property type="entry name" value="4-PPantetheinyl_Trfase_dom_sf"/>
</dbReference>
<evidence type="ECO:0000256" key="6">
    <source>
        <dbReference type="ARBA" id="ARBA00022679"/>
    </source>
</evidence>
<dbReference type="UniPathway" id="UPA00017"/>
<evidence type="ECO:0000256" key="1">
    <source>
        <dbReference type="ARBA" id="ARBA00003937"/>
    </source>
</evidence>
<comment type="caution">
    <text evidence="16">The sequence shown here is derived from an EMBL/GenBank/DDBJ whole genome shotgun (WGS) entry which is preliminary data.</text>
</comment>
<reference evidence="16 17" key="1">
    <citation type="submission" date="2019-12" db="EMBL/GenBank/DDBJ databases">
        <authorList>
            <person name="Lee S.D."/>
        </authorList>
    </citation>
    <scope>NUCLEOTIDE SEQUENCE [LARGE SCALE GENOMIC DNA]</scope>
    <source>
        <strain evidence="16 17">SAP-6</strain>
    </source>
</reference>
<dbReference type="GO" id="GO:0008897">
    <property type="term" value="F:holo-[acyl-carrier-protein] synthase activity"/>
    <property type="evidence" value="ECO:0007669"/>
    <property type="project" value="InterPro"/>
</dbReference>
<dbReference type="PRINTS" id="PR01399">
    <property type="entry name" value="ENTSNTHTASED"/>
</dbReference>
<feature type="binding site" evidence="12">
    <location>
        <position position="179"/>
    </location>
    <ligand>
        <name>CoA</name>
        <dbReference type="ChEBI" id="CHEBI:57287"/>
    </ligand>
</feature>
<evidence type="ECO:0000256" key="4">
    <source>
        <dbReference type="ARBA" id="ARBA00011503"/>
    </source>
</evidence>
<organism evidence="16 17">
    <name type="scientific">Acerihabitans arboris</name>
    <dbReference type="NCBI Taxonomy" id="2691583"/>
    <lineage>
        <taxon>Bacteria</taxon>
        <taxon>Pseudomonadati</taxon>
        <taxon>Pseudomonadota</taxon>
        <taxon>Gammaproteobacteria</taxon>
        <taxon>Enterobacterales</taxon>
        <taxon>Pectobacteriaceae</taxon>
        <taxon>Acerihabitans</taxon>
    </lineage>
</organism>
<protein>
    <recommendedName>
        <fullName evidence="5">Enterobactin synthase component D</fullName>
    </recommendedName>
    <alternativeName>
        <fullName evidence="8">4'-phosphopantetheinyl transferase EntD</fullName>
    </alternativeName>
    <alternativeName>
        <fullName evidence="9">Enterochelin synthase D</fullName>
    </alternativeName>
</protein>
<evidence type="ECO:0000259" key="15">
    <source>
        <dbReference type="Pfam" id="PF17837"/>
    </source>
</evidence>
<feature type="binding site" evidence="13">
    <location>
        <position position="130"/>
    </location>
    <ligand>
        <name>Mg(2+)</name>
        <dbReference type="ChEBI" id="CHEBI:18420"/>
    </ligand>
</feature>
<evidence type="ECO:0000256" key="9">
    <source>
        <dbReference type="ARBA" id="ARBA00031996"/>
    </source>
</evidence>
<dbReference type="PANTHER" id="PTHR38096:SF1">
    <property type="entry name" value="ENTEROBACTIN SYNTHASE COMPONENT D"/>
    <property type="match status" value="1"/>
</dbReference>
<feature type="binding site" evidence="12">
    <location>
        <position position="130"/>
    </location>
    <ligand>
        <name>CoA</name>
        <dbReference type="ChEBI" id="CHEBI:57287"/>
    </ligand>
</feature>
<feature type="domain" description="4'-phosphopantetheinyl transferase" evidence="14">
    <location>
        <begin position="126"/>
        <end position="211"/>
    </location>
</feature>
<feature type="domain" description="4'-phosphopantetheinyl transferase N-terminal" evidence="15">
    <location>
        <begin position="55"/>
        <end position="115"/>
    </location>
</feature>
<evidence type="ECO:0000256" key="10">
    <source>
        <dbReference type="ARBA" id="ARBA00049176"/>
    </source>
</evidence>
<dbReference type="EMBL" id="WUBS01000018">
    <property type="protein sequence ID" value="NDL65462.1"/>
    <property type="molecule type" value="Genomic_DNA"/>
</dbReference>
<feature type="binding site" evidence="12">
    <location>
        <position position="70"/>
    </location>
    <ligand>
        <name>CoA</name>
        <dbReference type="ChEBI" id="CHEBI:57287"/>
    </ligand>
</feature>
<evidence type="ECO:0000313" key="17">
    <source>
        <dbReference type="Proteomes" id="UP000461443"/>
    </source>
</evidence>
<keyword evidence="13" id="KW-0460">Magnesium</keyword>
<evidence type="ECO:0000256" key="11">
    <source>
        <dbReference type="ARBA" id="ARBA00049191"/>
    </source>
</evidence>
<evidence type="ECO:0000256" key="2">
    <source>
        <dbReference type="ARBA" id="ARBA00004993"/>
    </source>
</evidence>
<comment type="pathway">
    <text evidence="2">Siderophore biosynthesis; enterobactin biosynthesis.</text>
</comment>
<dbReference type="InterPro" id="IPR041354">
    <property type="entry name" value="4PPT_N"/>
</dbReference>
<dbReference type="Pfam" id="PF01648">
    <property type="entry name" value="ACPS"/>
    <property type="match status" value="1"/>
</dbReference>
<evidence type="ECO:0000313" key="16">
    <source>
        <dbReference type="EMBL" id="NDL65462.1"/>
    </source>
</evidence>
<evidence type="ECO:0000259" key="14">
    <source>
        <dbReference type="Pfam" id="PF01648"/>
    </source>
</evidence>
<accession>A0A845SQ27</accession>
<feature type="binding site" evidence="13">
    <location>
        <position position="132"/>
    </location>
    <ligand>
        <name>Mg(2+)</name>
        <dbReference type="ChEBI" id="CHEBI:18420"/>
    </ligand>
</feature>
<reference evidence="16 17" key="2">
    <citation type="submission" date="2020-02" db="EMBL/GenBank/DDBJ databases">
        <title>The new genus of Enterobacteriales.</title>
        <authorList>
            <person name="Kim I.S."/>
        </authorList>
    </citation>
    <scope>NUCLEOTIDE SEQUENCE [LARGE SCALE GENOMIC DNA]</scope>
    <source>
        <strain evidence="16 17">SAP-6</strain>
    </source>
</reference>
<dbReference type="AlphaFoldDB" id="A0A845SQ27"/>
<dbReference type="GO" id="GO:0009239">
    <property type="term" value="P:enterobactin biosynthetic process"/>
    <property type="evidence" value="ECO:0007669"/>
    <property type="project" value="UniProtKB-UniPathway"/>
</dbReference>
<feature type="binding site" evidence="12">
    <location>
        <position position="62"/>
    </location>
    <ligand>
        <name>CoA</name>
        <dbReference type="ChEBI" id="CHEBI:57287"/>
    </ligand>
</feature>
<evidence type="ECO:0000256" key="8">
    <source>
        <dbReference type="ARBA" id="ARBA00029894"/>
    </source>
</evidence>
<feature type="binding site" evidence="13">
    <location>
        <position position="131"/>
    </location>
    <ligand>
        <name>Mg(2+)</name>
        <dbReference type="ChEBI" id="CHEBI:18420"/>
    </ligand>
</feature>
<keyword evidence="17" id="KW-1185">Reference proteome</keyword>
<feature type="binding site" evidence="12">
    <location>
        <begin position="106"/>
        <end position="107"/>
    </location>
    <ligand>
        <name>CoA</name>
        <dbReference type="ChEBI" id="CHEBI:57287"/>
    </ligand>
</feature>
<keyword evidence="7" id="KW-0259">Enterobactin biosynthesis</keyword>
<dbReference type="InterPro" id="IPR008278">
    <property type="entry name" value="4-PPantetheinyl_Trfase_dom"/>
</dbReference>
<comment type="function">
    <text evidence="1">Involved in the biosynthesis of the siderophore enterobactin (enterochelin), which is a macrocyclic trimeric lactone of N-(2,3-dihydroxybenzoyl)-serine. The serine trilactone serves as a scaffolding for the three catechol functionalities that provide hexadentate coordination for the tightly ligated iron(2+) atoms. Plays an essential role in the assembly of the enterobactin by catalyzing the transfer of the 4'-phosphopantetheine (Ppant) moiety from coenzyme A to the apo-domains of both EntB (ArCP domain) and EntF (PCP domain) to yield their holo-forms which make them competent for the activation of 2,3-dihydroxybenzoate (DHB) and L-serine, respectively.</text>
</comment>
<dbReference type="GO" id="GO:0005886">
    <property type="term" value="C:plasma membrane"/>
    <property type="evidence" value="ECO:0007669"/>
    <property type="project" value="TreeGrafter"/>
</dbReference>
<keyword evidence="13" id="KW-0479">Metal-binding</keyword>
<keyword evidence="6 16" id="KW-0808">Transferase</keyword>
<gene>
    <name evidence="16" type="ORF">GRH90_22260</name>
</gene>
<evidence type="ECO:0000256" key="3">
    <source>
        <dbReference type="ARBA" id="ARBA00008342"/>
    </source>
</evidence>
<proteinExistence type="inferred from homology"/>
<comment type="cofactor">
    <cofactor evidence="13">
        <name>Mg(2+)</name>
        <dbReference type="ChEBI" id="CHEBI:18420"/>
    </cofactor>
</comment>
<dbReference type="SUPFAM" id="SSF56214">
    <property type="entry name" value="4'-phosphopantetheinyl transferase"/>
    <property type="match status" value="1"/>
</dbReference>
<evidence type="ECO:0000256" key="5">
    <source>
        <dbReference type="ARBA" id="ARBA00019087"/>
    </source>
</evidence>